<dbReference type="GO" id="GO:0003964">
    <property type="term" value="F:RNA-directed DNA polymerase activity"/>
    <property type="evidence" value="ECO:0007669"/>
    <property type="project" value="UniProtKB-KW"/>
</dbReference>
<dbReference type="InterPro" id="IPR050951">
    <property type="entry name" value="Retrovirus_Pol_polyprotein"/>
</dbReference>
<evidence type="ECO:0000256" key="2">
    <source>
        <dbReference type="SAM" id="MobiDB-lite"/>
    </source>
</evidence>
<proteinExistence type="predicted"/>
<gene>
    <name evidence="6" type="ORF">Tco_0936938</name>
</gene>
<dbReference type="CDD" id="cd01647">
    <property type="entry name" value="RT_LTR"/>
    <property type="match status" value="1"/>
</dbReference>
<keyword evidence="1" id="KW-0511">Multifunctional enzyme</keyword>
<sequence>MSTHSGPSPTAPTSAVRNTVGREKEMPQGNINGPASDVALKEYCDKHYNQLLPILAEKMHQEKVQQKKLKAVKARLNFEEVSQHSELGTPSKRRNLRKRLGSRRIRSVSESPKPTRDRSESPRKRDPKRKTVFKRPEKGVFHRLGDKGKTISAYSSDSRRQSCHNSHKDTESCYQSSRSRGTDFAPKKHHNTSASSRRMEVLSESEGSAGGHWKSRSKKQRLSIEDDDLFQPWQKKCIKDPVEIHHIKQREGESTKDFVRRFKIESRDVKGAPEVMRISGFPELIKRLHDKIPKSVDEMMKITTSFLRGELAAVNQERKKSLPPCKQQEAGHKQNFKKGCFKNQHRSERRQDIFTLLSKSPKKILALEKGKFKTPPPMNTPVEKRNNNKFCEFHGEVGHNTDECMHLKRRIEEFLKNGKLLHVIKELKQNSGKDQPKTNKKGETSNKDKALAILMVQPWQRVARQRITQSFSPNPEISFPPLEEEEGTEGPMIIEAEIRGHFIHRIYVDGGSASKILYEHCFNKLRLEIKNQMVPAMAPLIGFSGEIIWPLGANITTGENWRWGTFNLGLDELCDRGILTLKSSKIIPIECAAVSGPEGQPPTAYQAIEERIKPVNMTGVPRHIAEYRLNIWEGCPPVKQKRRSQAADRNQAIQEEVKKLVDADFKDLNKVCPKDGYPLPELDWRVESLCGFPFNAFWMHTRMPFGLRNAGATYQRLVDKAFHKQIGMNLEVYVDDLVIKNCSEEEIVRDIKETFKTLREINMKLNLKKCTFGVEEGMFLGYKVNTKRIKVCPDKVDAVLSLPSPKCLKDVQNLNGKLASLNRFLAKSIEKSLLFFKTLKRCTKKSDFHWIKEAESAFKQMKQLIAKLPTLITQEEKEELIVYLATSKEAVSVVVMSEREAKQMPIYFVSRALRGPEVNYTSMEKLVLVLVHTSKRLKRYFQAHPIIVITDQPIKQVLSRPEVAGRFEATNNEAEYKALIAGLRITEEMGVKNLQAHVDSRLVANQVNGKYITKEADMIRYLEKVPYRRNSPSRGTRSVVAKALRTGYYWPTMHKDARALIRAYQDCQVHRPVLRNPQQKLTPIMSPWPFYK</sequence>
<dbReference type="Pfam" id="PF00078">
    <property type="entry name" value="RVT_1"/>
    <property type="match status" value="1"/>
</dbReference>
<dbReference type="Proteomes" id="UP001151760">
    <property type="component" value="Unassembled WGS sequence"/>
</dbReference>
<evidence type="ECO:0000313" key="7">
    <source>
        <dbReference type="Proteomes" id="UP001151760"/>
    </source>
</evidence>
<dbReference type="PANTHER" id="PTHR37984">
    <property type="entry name" value="PROTEIN CBG26694"/>
    <property type="match status" value="1"/>
</dbReference>
<keyword evidence="6" id="KW-0548">Nucleotidyltransferase</keyword>
<keyword evidence="6" id="KW-0808">Transferase</keyword>
<keyword evidence="6" id="KW-0695">RNA-directed DNA polymerase</keyword>
<dbReference type="SUPFAM" id="SSF56672">
    <property type="entry name" value="DNA/RNA polymerases"/>
    <property type="match status" value="1"/>
</dbReference>
<evidence type="ECO:0000259" key="5">
    <source>
        <dbReference type="Pfam" id="PF17919"/>
    </source>
</evidence>
<dbReference type="Pfam" id="PF17919">
    <property type="entry name" value="RT_RNaseH_2"/>
    <property type="match status" value="1"/>
</dbReference>
<feature type="compositionally biased region" description="Basic and acidic residues" evidence="2">
    <location>
        <begin position="134"/>
        <end position="149"/>
    </location>
</feature>
<dbReference type="Gene3D" id="3.30.420.10">
    <property type="entry name" value="Ribonuclease H-like superfamily/Ribonuclease H"/>
    <property type="match status" value="1"/>
</dbReference>
<dbReference type="SUPFAM" id="SSF53098">
    <property type="entry name" value="Ribonuclease H-like"/>
    <property type="match status" value="1"/>
</dbReference>
<evidence type="ECO:0000256" key="1">
    <source>
        <dbReference type="ARBA" id="ARBA00023268"/>
    </source>
</evidence>
<dbReference type="PANTHER" id="PTHR37984:SF5">
    <property type="entry name" value="PROTEIN NYNRIN-LIKE"/>
    <property type="match status" value="1"/>
</dbReference>
<dbReference type="InterPro" id="IPR002156">
    <property type="entry name" value="RNaseH_domain"/>
</dbReference>
<feature type="compositionally biased region" description="Basic and acidic residues" evidence="2">
    <location>
        <begin position="434"/>
        <end position="447"/>
    </location>
</feature>
<dbReference type="EMBL" id="BQNB010015193">
    <property type="protein sequence ID" value="GJT37073.1"/>
    <property type="molecule type" value="Genomic_DNA"/>
</dbReference>
<evidence type="ECO:0000259" key="3">
    <source>
        <dbReference type="Pfam" id="PF00078"/>
    </source>
</evidence>
<dbReference type="InterPro" id="IPR043502">
    <property type="entry name" value="DNA/RNA_pol_sf"/>
</dbReference>
<evidence type="ECO:0000259" key="4">
    <source>
        <dbReference type="Pfam" id="PF13456"/>
    </source>
</evidence>
<feature type="compositionally biased region" description="Polar residues" evidence="2">
    <location>
        <begin position="1"/>
        <end position="17"/>
    </location>
</feature>
<keyword evidence="7" id="KW-1185">Reference proteome</keyword>
<evidence type="ECO:0000313" key="6">
    <source>
        <dbReference type="EMBL" id="GJT37073.1"/>
    </source>
</evidence>
<dbReference type="InterPro" id="IPR041577">
    <property type="entry name" value="RT_RNaseH_2"/>
</dbReference>
<dbReference type="InterPro" id="IPR000477">
    <property type="entry name" value="RT_dom"/>
</dbReference>
<accession>A0ABQ5DDR7</accession>
<name>A0ABQ5DDR7_9ASTR</name>
<feature type="domain" description="RNase H type-1" evidence="4">
    <location>
        <begin position="969"/>
        <end position="1022"/>
    </location>
</feature>
<dbReference type="InterPro" id="IPR036397">
    <property type="entry name" value="RNaseH_sf"/>
</dbReference>
<feature type="domain" description="Reverse transcriptase" evidence="3">
    <location>
        <begin position="701"/>
        <end position="784"/>
    </location>
</feature>
<dbReference type="Pfam" id="PF13456">
    <property type="entry name" value="RVT_3"/>
    <property type="match status" value="1"/>
</dbReference>
<comment type="caution">
    <text evidence="6">The sequence shown here is derived from an EMBL/GenBank/DDBJ whole genome shotgun (WGS) entry which is preliminary data.</text>
</comment>
<dbReference type="Gene3D" id="3.30.70.270">
    <property type="match status" value="2"/>
</dbReference>
<reference evidence="6" key="2">
    <citation type="submission" date="2022-01" db="EMBL/GenBank/DDBJ databases">
        <authorList>
            <person name="Yamashiro T."/>
            <person name="Shiraishi A."/>
            <person name="Satake H."/>
            <person name="Nakayama K."/>
        </authorList>
    </citation>
    <scope>NUCLEOTIDE SEQUENCE</scope>
</reference>
<organism evidence="6 7">
    <name type="scientific">Tanacetum coccineum</name>
    <dbReference type="NCBI Taxonomy" id="301880"/>
    <lineage>
        <taxon>Eukaryota</taxon>
        <taxon>Viridiplantae</taxon>
        <taxon>Streptophyta</taxon>
        <taxon>Embryophyta</taxon>
        <taxon>Tracheophyta</taxon>
        <taxon>Spermatophyta</taxon>
        <taxon>Magnoliopsida</taxon>
        <taxon>eudicotyledons</taxon>
        <taxon>Gunneridae</taxon>
        <taxon>Pentapetalae</taxon>
        <taxon>asterids</taxon>
        <taxon>campanulids</taxon>
        <taxon>Asterales</taxon>
        <taxon>Asteraceae</taxon>
        <taxon>Asteroideae</taxon>
        <taxon>Anthemideae</taxon>
        <taxon>Anthemidinae</taxon>
        <taxon>Tanacetum</taxon>
    </lineage>
</organism>
<dbReference type="InterPro" id="IPR043128">
    <property type="entry name" value="Rev_trsase/Diguanyl_cyclase"/>
</dbReference>
<feature type="compositionally biased region" description="Basic residues" evidence="2">
    <location>
        <begin position="91"/>
        <end position="106"/>
    </location>
</feature>
<feature type="domain" description="Reverse transcriptase/retrotransposon-derived protein RNase H-like" evidence="5">
    <location>
        <begin position="850"/>
        <end position="948"/>
    </location>
</feature>
<feature type="region of interest" description="Disordered" evidence="2">
    <location>
        <begin position="1"/>
        <end position="36"/>
    </location>
</feature>
<feature type="compositionally biased region" description="Basic and acidic residues" evidence="2">
    <location>
        <begin position="113"/>
        <end position="124"/>
    </location>
</feature>
<feature type="region of interest" description="Disordered" evidence="2">
    <location>
        <begin position="426"/>
        <end position="447"/>
    </location>
</feature>
<reference evidence="6" key="1">
    <citation type="journal article" date="2022" name="Int. J. Mol. Sci.">
        <title>Draft Genome of Tanacetum Coccineum: Genomic Comparison of Closely Related Tanacetum-Family Plants.</title>
        <authorList>
            <person name="Yamashiro T."/>
            <person name="Shiraishi A."/>
            <person name="Nakayama K."/>
            <person name="Satake H."/>
        </authorList>
    </citation>
    <scope>NUCLEOTIDE SEQUENCE</scope>
</reference>
<protein>
    <submittedName>
        <fullName evidence="6">Reverse transcriptase domain-containing protein</fullName>
    </submittedName>
</protein>
<feature type="region of interest" description="Disordered" evidence="2">
    <location>
        <begin position="79"/>
        <end position="220"/>
    </location>
</feature>
<dbReference type="InterPro" id="IPR012337">
    <property type="entry name" value="RNaseH-like_sf"/>
</dbReference>